<evidence type="ECO:0000256" key="1">
    <source>
        <dbReference type="SAM" id="Coils"/>
    </source>
</evidence>
<keyword evidence="1" id="KW-0175">Coiled coil</keyword>
<gene>
    <name evidence="2" type="ORF">Golob_014895</name>
</gene>
<protein>
    <submittedName>
        <fullName evidence="2">Uncharacterized protein</fullName>
    </submittedName>
</protein>
<comment type="caution">
    <text evidence="2">The sequence shown here is derived from an EMBL/GenBank/DDBJ whole genome shotgun (WGS) entry which is preliminary data.</text>
</comment>
<keyword evidence="3" id="KW-1185">Reference proteome</keyword>
<feature type="coiled-coil region" evidence="1">
    <location>
        <begin position="34"/>
        <end position="64"/>
    </location>
</feature>
<dbReference type="AlphaFoldDB" id="A0A7J8LZN1"/>
<dbReference type="EMBL" id="JABEZX010000006">
    <property type="protein sequence ID" value="MBA0557853.1"/>
    <property type="molecule type" value="Genomic_DNA"/>
</dbReference>
<organism evidence="2 3">
    <name type="scientific">Gossypium lobatum</name>
    <dbReference type="NCBI Taxonomy" id="34289"/>
    <lineage>
        <taxon>Eukaryota</taxon>
        <taxon>Viridiplantae</taxon>
        <taxon>Streptophyta</taxon>
        <taxon>Embryophyta</taxon>
        <taxon>Tracheophyta</taxon>
        <taxon>Spermatophyta</taxon>
        <taxon>Magnoliopsida</taxon>
        <taxon>eudicotyledons</taxon>
        <taxon>Gunneridae</taxon>
        <taxon>Pentapetalae</taxon>
        <taxon>rosids</taxon>
        <taxon>malvids</taxon>
        <taxon>Malvales</taxon>
        <taxon>Malvaceae</taxon>
        <taxon>Malvoideae</taxon>
        <taxon>Gossypium</taxon>
    </lineage>
</organism>
<name>A0A7J8LZN1_9ROSI</name>
<accession>A0A7J8LZN1</accession>
<proteinExistence type="predicted"/>
<reference evidence="2 3" key="1">
    <citation type="journal article" date="2019" name="Genome Biol. Evol.">
        <title>Insights into the evolution of the New World diploid cottons (Gossypium, subgenus Houzingenia) based on genome sequencing.</title>
        <authorList>
            <person name="Grover C.E."/>
            <person name="Arick M.A. 2nd"/>
            <person name="Thrash A."/>
            <person name="Conover J.L."/>
            <person name="Sanders W.S."/>
            <person name="Peterson D.G."/>
            <person name="Frelichowski J.E."/>
            <person name="Scheffler J.A."/>
            <person name="Scheffler B.E."/>
            <person name="Wendel J.F."/>
        </authorList>
    </citation>
    <scope>NUCLEOTIDE SEQUENCE [LARGE SCALE GENOMIC DNA]</scope>
    <source>
        <strain evidence="2">157</strain>
        <tissue evidence="2">Leaf</tissue>
    </source>
</reference>
<dbReference type="Proteomes" id="UP000593572">
    <property type="component" value="Unassembled WGS sequence"/>
</dbReference>
<sequence length="76" mass="8762">MLVEITRKKSEATTAFLKSNCGDEDNMMMKNGNQQTLMEENENLRKEKMELETQIAQFKALEIKLLDCIAQHMGPK</sequence>
<evidence type="ECO:0000313" key="3">
    <source>
        <dbReference type="Proteomes" id="UP000593572"/>
    </source>
</evidence>
<evidence type="ECO:0000313" key="2">
    <source>
        <dbReference type="EMBL" id="MBA0557853.1"/>
    </source>
</evidence>